<organism evidence="1 2">
    <name type="scientific">Xenopus laevis</name>
    <name type="common">African clawed frog</name>
    <dbReference type="NCBI Taxonomy" id="8355"/>
    <lineage>
        <taxon>Eukaryota</taxon>
        <taxon>Metazoa</taxon>
        <taxon>Chordata</taxon>
        <taxon>Craniata</taxon>
        <taxon>Vertebrata</taxon>
        <taxon>Euteleostomi</taxon>
        <taxon>Amphibia</taxon>
        <taxon>Batrachia</taxon>
        <taxon>Anura</taxon>
        <taxon>Pipoidea</taxon>
        <taxon>Pipidae</taxon>
        <taxon>Xenopodinae</taxon>
        <taxon>Xenopus</taxon>
        <taxon>Xenopus</taxon>
    </lineage>
</organism>
<evidence type="ECO:0000313" key="1">
    <source>
        <dbReference type="EMBL" id="OCT84729.1"/>
    </source>
</evidence>
<gene>
    <name evidence="1" type="ORF">XELAEV_18022885mg</name>
</gene>
<evidence type="ECO:0000313" key="2">
    <source>
        <dbReference type="Proteomes" id="UP000694892"/>
    </source>
</evidence>
<sequence>MEESFRAFLQTVAGFWRGVFLRLGLFSDTGLGKLVIYGPWGSYIEQALQCHKEGHIPKGGHRRTDNIM</sequence>
<accession>A0A974D337</accession>
<reference evidence="2" key="1">
    <citation type="journal article" date="2016" name="Nature">
        <title>Genome evolution in the allotetraploid frog Xenopus laevis.</title>
        <authorList>
            <person name="Session A.M."/>
            <person name="Uno Y."/>
            <person name="Kwon T."/>
            <person name="Chapman J.A."/>
            <person name="Toyoda A."/>
            <person name="Takahashi S."/>
            <person name="Fukui A."/>
            <person name="Hikosaka A."/>
            <person name="Suzuki A."/>
            <person name="Kondo M."/>
            <person name="van Heeringen S.J."/>
            <person name="Quigley I."/>
            <person name="Heinz S."/>
            <person name="Ogino H."/>
            <person name="Ochi H."/>
            <person name="Hellsten U."/>
            <person name="Lyons J.B."/>
            <person name="Simakov O."/>
            <person name="Putnam N."/>
            <person name="Stites J."/>
            <person name="Kuroki Y."/>
            <person name="Tanaka T."/>
            <person name="Michiue T."/>
            <person name="Watanabe M."/>
            <person name="Bogdanovic O."/>
            <person name="Lister R."/>
            <person name="Georgiou G."/>
            <person name="Paranjpe S.S."/>
            <person name="van Kruijsbergen I."/>
            <person name="Shu S."/>
            <person name="Carlson J."/>
            <person name="Kinoshita T."/>
            <person name="Ohta Y."/>
            <person name="Mawaribuchi S."/>
            <person name="Jenkins J."/>
            <person name="Grimwood J."/>
            <person name="Schmutz J."/>
            <person name="Mitros T."/>
            <person name="Mozaffari S.V."/>
            <person name="Suzuki Y."/>
            <person name="Haramoto Y."/>
            <person name="Yamamoto T.S."/>
            <person name="Takagi C."/>
            <person name="Heald R."/>
            <person name="Miller K."/>
            <person name="Haudenschild C."/>
            <person name="Kitzman J."/>
            <person name="Nakayama T."/>
            <person name="Izutsu Y."/>
            <person name="Robert J."/>
            <person name="Fortriede J."/>
            <person name="Burns K."/>
            <person name="Lotay V."/>
            <person name="Karimi K."/>
            <person name="Yasuoka Y."/>
            <person name="Dichmann D.S."/>
            <person name="Flajnik M.F."/>
            <person name="Houston D.W."/>
            <person name="Shendure J."/>
            <person name="DuPasquier L."/>
            <person name="Vize P.D."/>
            <person name="Zorn A.M."/>
            <person name="Ito M."/>
            <person name="Marcotte E.M."/>
            <person name="Wallingford J.B."/>
            <person name="Ito Y."/>
            <person name="Asashima M."/>
            <person name="Ueno N."/>
            <person name="Matsuda Y."/>
            <person name="Veenstra G.J."/>
            <person name="Fujiyama A."/>
            <person name="Harland R.M."/>
            <person name="Taira M."/>
            <person name="Rokhsar D.S."/>
        </authorList>
    </citation>
    <scope>NUCLEOTIDE SEQUENCE [LARGE SCALE GENOMIC DNA]</scope>
    <source>
        <strain evidence="2">J</strain>
    </source>
</reference>
<dbReference type="EMBL" id="CM004472">
    <property type="protein sequence ID" value="OCT84729.1"/>
    <property type="molecule type" value="Genomic_DNA"/>
</dbReference>
<name>A0A974D337_XENLA</name>
<dbReference type="Proteomes" id="UP000694892">
    <property type="component" value="Chromosome 4L"/>
</dbReference>
<proteinExistence type="predicted"/>
<protein>
    <submittedName>
        <fullName evidence="1">Uncharacterized protein</fullName>
    </submittedName>
</protein>
<dbReference type="AlphaFoldDB" id="A0A974D337"/>